<dbReference type="RefSeq" id="WP_005742362.1">
    <property type="nucleotide sequence ID" value="NZ_LGLK01000057.1"/>
</dbReference>
<comment type="caution">
    <text evidence="1">The sequence shown here is derived from an EMBL/GenBank/DDBJ whole genome shotgun (WGS) entry which is preliminary data.</text>
</comment>
<sequence length="513" mass="57398">MKVRHLLKNAIVLHSDGRAGNSVSLPSLLREIELRNISTLGAYLLAQIDNEIDPVVQRIRKASQRDASGEAVLLESIAGMSAFNKVLNVRYGVPNSILLNVDDPALAEVISSLPHGILRYQPMQKPTLPKIKSLLSSEVGFKSYMGSMFSYLKERHEFNKAVSETLNEQNHGHRFGSFSKMTFLRSEKLVLAPHATLIRPKEGMSVSLLRFSPEIGREHASQWHGQELLKTYLFSHELGHCVMPDESHQQHYERFRADGDAVTHEWLDEVYADTYSALFVAKMTKNWDFLPLCVLPERVSDQPDHNTFHCLRKLPGLINPEDLEKLSERELAHTAHNLMAEFIATESAPHVLRVENCASLLYGWSLKNPDASAITFEQELDRLAGGARASQFRMSVIHSHAQRAQASIDSLGIKMHFGVSAASVKLEMQTIAGALRMAGHSQASKALLDIAAMPSELQVEPYASFMSRSAIGACARYEETMIQIQDFWAQWKKEELSYTPNAKSPAVEGRALF</sequence>
<accession>A0ABR5KQ08</accession>
<dbReference type="Proteomes" id="UP000037943">
    <property type="component" value="Unassembled WGS sequence"/>
</dbReference>
<evidence type="ECO:0000313" key="1">
    <source>
        <dbReference type="EMBL" id="KPC16882.1"/>
    </source>
</evidence>
<evidence type="ECO:0000313" key="2">
    <source>
        <dbReference type="EMBL" id="KPC17841.1"/>
    </source>
</evidence>
<protein>
    <submittedName>
        <fullName evidence="1">Uncharacterized protein</fullName>
    </submittedName>
</protein>
<reference evidence="1 3" key="2">
    <citation type="submission" date="2015-10" db="EMBL/GenBank/DDBJ databases">
        <title>Comparative genomics and high-throughput reverse genetic screens identify a new phytobacterial MAMP and an Arabidopsis receptor required for immune elicitation.</title>
        <authorList>
            <person name="Mott G.A."/>
            <person name="Thakur S."/>
            <person name="Wang P.W."/>
            <person name="Desveaux D."/>
            <person name="Guttman D.S."/>
        </authorList>
    </citation>
    <scope>NUCLEOTIDE SEQUENCE [LARGE SCALE GENOMIC DNA]</scope>
    <source>
        <strain evidence="1 3">107</strain>
    </source>
</reference>
<keyword evidence="3" id="KW-1185">Reference proteome</keyword>
<name>A0ABR5KQ08_PSEAV</name>
<dbReference type="EMBL" id="LGLK01000057">
    <property type="protein sequence ID" value="KPC16882.1"/>
    <property type="molecule type" value="Genomic_DNA"/>
</dbReference>
<proteinExistence type="predicted"/>
<dbReference type="GeneID" id="39474577"/>
<reference evidence="1 3" key="1">
    <citation type="submission" date="2015-07" db="EMBL/GenBank/DDBJ databases">
        <authorList>
            <person name="O'Brien H.E."/>
            <person name="Thakur S."/>
            <person name="Gong Y."/>
            <person name="Wang P.W."/>
            <person name="Guttman D.S."/>
        </authorList>
    </citation>
    <scope>NUCLEOTIDE SEQUENCE</scope>
    <source>
        <strain evidence="1 3">107</strain>
    </source>
</reference>
<gene>
    <name evidence="1" type="ORF">AC499_0084</name>
    <name evidence="2" type="ORF">AC499_1043</name>
</gene>
<evidence type="ECO:0000313" key="3">
    <source>
        <dbReference type="Proteomes" id="UP000037943"/>
    </source>
</evidence>
<organism evidence="1 3">
    <name type="scientific">Pseudomonas amygdali pv. lachrymans</name>
    <name type="common">Pseudomonas syringae pv. lachrymans</name>
    <dbReference type="NCBI Taxonomy" id="53707"/>
    <lineage>
        <taxon>Bacteria</taxon>
        <taxon>Pseudomonadati</taxon>
        <taxon>Pseudomonadota</taxon>
        <taxon>Gammaproteobacteria</taxon>
        <taxon>Pseudomonadales</taxon>
        <taxon>Pseudomonadaceae</taxon>
        <taxon>Pseudomonas</taxon>
        <taxon>Pseudomonas amygdali</taxon>
    </lineage>
</organism>
<dbReference type="EMBL" id="LGLK01000057">
    <property type="protein sequence ID" value="KPC17841.1"/>
    <property type="molecule type" value="Genomic_DNA"/>
</dbReference>